<dbReference type="PRINTS" id="PR00261">
    <property type="entry name" value="LDLRECEPTOR"/>
</dbReference>
<evidence type="ECO:0000256" key="7">
    <source>
        <dbReference type="PROSITE-ProRule" id="PRU00124"/>
    </source>
</evidence>
<feature type="transmembrane region" description="Helical" evidence="9">
    <location>
        <begin position="681"/>
        <end position="704"/>
    </location>
</feature>
<dbReference type="SUPFAM" id="SSF57424">
    <property type="entry name" value="LDL receptor-like module"/>
    <property type="match status" value="3"/>
</dbReference>
<evidence type="ECO:0000256" key="8">
    <source>
        <dbReference type="SAM" id="MobiDB-lite"/>
    </source>
</evidence>
<keyword evidence="13" id="KW-1185">Reference proteome</keyword>
<evidence type="ECO:0000256" key="9">
    <source>
        <dbReference type="SAM" id="Phobius"/>
    </source>
</evidence>
<dbReference type="OrthoDB" id="444119at2759"/>
<dbReference type="Gene3D" id="2.40.128.620">
    <property type="match status" value="1"/>
</dbReference>
<feature type="transmembrane region" description="Helical" evidence="9">
    <location>
        <begin position="440"/>
        <end position="461"/>
    </location>
</feature>
<dbReference type="GO" id="GO:0050982">
    <property type="term" value="P:detection of mechanical stimulus"/>
    <property type="evidence" value="ECO:0007669"/>
    <property type="project" value="TreeGrafter"/>
</dbReference>
<dbReference type="Proteomes" id="UP000683360">
    <property type="component" value="Unassembled WGS sequence"/>
</dbReference>
<gene>
    <name evidence="12" type="ORF">MEDL_59474</name>
</gene>
<evidence type="ECO:0000256" key="2">
    <source>
        <dbReference type="ARBA" id="ARBA00007200"/>
    </source>
</evidence>
<dbReference type="InterPro" id="IPR046791">
    <property type="entry name" value="Polycystin_dom"/>
</dbReference>
<evidence type="ECO:0000256" key="10">
    <source>
        <dbReference type="SAM" id="SignalP"/>
    </source>
</evidence>
<dbReference type="InterPro" id="IPR023415">
    <property type="entry name" value="LDLR_class-A_CS"/>
</dbReference>
<keyword evidence="5 9" id="KW-0472">Membrane</keyword>
<dbReference type="InterPro" id="IPR036055">
    <property type="entry name" value="LDL_receptor-like_sf"/>
</dbReference>
<dbReference type="AlphaFoldDB" id="A0A8S3UNY9"/>
<feature type="transmembrane region" description="Helical" evidence="9">
    <location>
        <begin position="641"/>
        <end position="661"/>
    </location>
</feature>
<keyword evidence="6 7" id="KW-1015">Disulfide bond</keyword>
<evidence type="ECO:0000313" key="12">
    <source>
        <dbReference type="EMBL" id="CAG2247567.1"/>
    </source>
</evidence>
<feature type="disulfide bond" evidence="7">
    <location>
        <begin position="49"/>
        <end position="64"/>
    </location>
</feature>
<dbReference type="InterPro" id="IPR002172">
    <property type="entry name" value="LDrepeatLR_classA_rpt"/>
</dbReference>
<dbReference type="GO" id="GO:0016020">
    <property type="term" value="C:membrane"/>
    <property type="evidence" value="ECO:0007669"/>
    <property type="project" value="UniProtKB-SubCell"/>
</dbReference>
<keyword evidence="3 9" id="KW-0812">Transmembrane</keyword>
<dbReference type="Gene3D" id="4.10.400.10">
    <property type="entry name" value="Low-density Lipoprotein Receptor"/>
    <property type="match status" value="3"/>
</dbReference>
<evidence type="ECO:0000256" key="6">
    <source>
        <dbReference type="ARBA" id="ARBA00023157"/>
    </source>
</evidence>
<dbReference type="InterPro" id="IPR051223">
    <property type="entry name" value="Polycystin"/>
</dbReference>
<dbReference type="PROSITE" id="PS01209">
    <property type="entry name" value="LDLRA_1"/>
    <property type="match status" value="2"/>
</dbReference>
<dbReference type="PROSITE" id="PS50068">
    <property type="entry name" value="LDLRA_2"/>
    <property type="match status" value="4"/>
</dbReference>
<dbReference type="InterPro" id="IPR001024">
    <property type="entry name" value="PLAT/LH2_dom"/>
</dbReference>
<organism evidence="12 13">
    <name type="scientific">Mytilus edulis</name>
    <name type="common">Blue mussel</name>
    <dbReference type="NCBI Taxonomy" id="6550"/>
    <lineage>
        <taxon>Eukaryota</taxon>
        <taxon>Metazoa</taxon>
        <taxon>Spiralia</taxon>
        <taxon>Lophotrochozoa</taxon>
        <taxon>Mollusca</taxon>
        <taxon>Bivalvia</taxon>
        <taxon>Autobranchia</taxon>
        <taxon>Pteriomorphia</taxon>
        <taxon>Mytilida</taxon>
        <taxon>Mytiloidea</taxon>
        <taxon>Mytilidae</taxon>
        <taxon>Mytilinae</taxon>
        <taxon>Mytilus</taxon>
    </lineage>
</organism>
<reference evidence="12" key="1">
    <citation type="submission" date="2021-03" db="EMBL/GenBank/DDBJ databases">
        <authorList>
            <person name="Bekaert M."/>
        </authorList>
    </citation>
    <scope>NUCLEOTIDE SEQUENCE</scope>
</reference>
<dbReference type="PANTHER" id="PTHR10877:SF150">
    <property type="entry name" value="REJ DOMAIN-CONTAINING PROTEIN"/>
    <property type="match status" value="1"/>
</dbReference>
<comment type="subcellular location">
    <subcellularLocation>
        <location evidence="1">Membrane</location>
        <topology evidence="1">Multi-pass membrane protein</topology>
    </subcellularLocation>
</comment>
<evidence type="ECO:0000256" key="4">
    <source>
        <dbReference type="ARBA" id="ARBA00022989"/>
    </source>
</evidence>
<name>A0A8S3UNY9_MYTED</name>
<evidence type="ECO:0000256" key="5">
    <source>
        <dbReference type="ARBA" id="ARBA00023136"/>
    </source>
</evidence>
<dbReference type="SMART" id="SM00192">
    <property type="entry name" value="LDLa"/>
    <property type="match status" value="5"/>
</dbReference>
<feature type="transmembrane region" description="Helical" evidence="9">
    <location>
        <begin position="766"/>
        <end position="785"/>
    </location>
</feature>
<proteinExistence type="inferred from homology"/>
<keyword evidence="10" id="KW-0732">Signal</keyword>
<evidence type="ECO:0000259" key="11">
    <source>
        <dbReference type="PROSITE" id="PS50095"/>
    </source>
</evidence>
<dbReference type="PANTHER" id="PTHR10877">
    <property type="entry name" value="POLYCYSTIN FAMILY MEMBER"/>
    <property type="match status" value="1"/>
</dbReference>
<dbReference type="EMBL" id="CAJPWZ010002911">
    <property type="protein sequence ID" value="CAG2247567.1"/>
    <property type="molecule type" value="Genomic_DNA"/>
</dbReference>
<sequence>MMGSRTLNILILTTMVLAIARTYDDTCSYNMIKHCSTDYDDCVWISEWCDGKTDCADLSDEANCTEYTCPIYQTKCANGYKCLYRHQFCDGDVDCTDGSDEDEAFCQDYKCLDGYMKCRDGQQCIRVDAMCRVDAIRNHCNDGSDMDEEFCKAADCGENARKCDDGAHCVYDFNMCNGFQNCPDGSDEALQNCTKDRQCQSGLWKCADGIECIDERFVCDKWRFCSDKSDENPELCTQESKFISSKTVTVSVGEGNTSNSAIPSRIKLQNTDLVPTRKTINIAIPVDKNETTSQMLAYKMYWKTPADNLIIKSSDWLTNSEIKVVVDRGLYTAPTNVYIGVLVLKETSSAPTLTRRRRSLSTTIVEYEIIGATVGCRVWDTVKQKWDKTSCELSAQSTINETVCECTSPPGNSFATTFYVPPNTIDFGSVFEKFDLKNNAAVFATVVSLVLLYILLCVWAFRQDRTDHTKWALSYLSDNGPYDDYLYIMTVFTGLHRNAGTKSRISFMIIDDKPKESHFYEPDVRLLDDESHRGFGVGSIRKFVMSVSKTINDPTVLKIWHDNSGQGNSASWYLNKILLQDVQTSQRSSRHRKTSEKKPLPNNEEVPDITLQSTKKTNEETHPKADVTDDNEFSLPFWCRYVAWGIVTLAVFTSGFFLILYSMEWGKTKSEEWLLCFFMSFIESMLLVDPLKIILLSLVFSWIVKSYKEKSVKYDTEKLLLETKRRAASPFSYILDVYKRKQAPLKPKKLAKLKEKRQQRLKSQEIFIELVLYMIFLAVLYSISFSNRDSRWYNVKHHLEQRLVTSNNISTGDSTLRYDQVKTASNLYTWIDETLIPFLFQRYHTNGDQLNADKRLYVQDQVNFRVGPMRLRQLRAVQEPCRTQFWGNFTCYDEYSIYGEDDVNYCVAWEPHPCFRGQAVYNMTSAAWTFVSSVDIWGLPVTGLHSTYGGGGYIAEFIVNYNISRLILNELYKYTWIDRKTKAIFTEFTLYNVDDNVFVFITFLTEFLETGGVIASITTVRNKPVRSTYGITNIVASFWKETVGFIIASNNVTSKDKIKLSPDYIVSKEVPRQIELIRQEATNQMEVIKPNVDLTKKKIRPRRIYQ</sequence>
<dbReference type="Pfam" id="PF20519">
    <property type="entry name" value="Polycystin_dom"/>
    <property type="match status" value="1"/>
</dbReference>
<protein>
    <submittedName>
        <fullName evidence="12">PKD1L2</fullName>
    </submittedName>
</protein>
<dbReference type="CDD" id="cd00112">
    <property type="entry name" value="LDLa"/>
    <property type="match status" value="4"/>
</dbReference>
<comment type="similarity">
    <text evidence="2">Belongs to the polycystin family.</text>
</comment>
<feature type="chain" id="PRO_5035800985" evidence="10">
    <location>
        <begin position="23"/>
        <end position="1106"/>
    </location>
</feature>
<dbReference type="InterPro" id="IPR036392">
    <property type="entry name" value="PLAT/LH2_dom_sf"/>
</dbReference>
<feature type="signal peptide" evidence="10">
    <location>
        <begin position="1"/>
        <end position="22"/>
    </location>
</feature>
<evidence type="ECO:0000256" key="3">
    <source>
        <dbReference type="ARBA" id="ARBA00022692"/>
    </source>
</evidence>
<accession>A0A8S3UNY9</accession>
<comment type="caution">
    <text evidence="12">The sequence shown here is derived from an EMBL/GenBank/DDBJ whole genome shotgun (WGS) entry which is preliminary data.</text>
</comment>
<dbReference type="Pfam" id="PF00057">
    <property type="entry name" value="Ldl_recept_a"/>
    <property type="match status" value="1"/>
</dbReference>
<keyword evidence="4 9" id="KW-1133">Transmembrane helix</keyword>
<dbReference type="Gene3D" id="2.60.60.20">
    <property type="entry name" value="PLAT/LH2 domain"/>
    <property type="match status" value="1"/>
</dbReference>
<evidence type="ECO:0000313" key="13">
    <source>
        <dbReference type="Proteomes" id="UP000683360"/>
    </source>
</evidence>
<feature type="domain" description="PLAT" evidence="11">
    <location>
        <begin position="485"/>
        <end position="613"/>
    </location>
</feature>
<evidence type="ECO:0000256" key="1">
    <source>
        <dbReference type="ARBA" id="ARBA00004141"/>
    </source>
</evidence>
<dbReference type="PROSITE" id="PS50095">
    <property type="entry name" value="PLAT"/>
    <property type="match status" value="1"/>
</dbReference>
<dbReference type="SUPFAM" id="SSF49723">
    <property type="entry name" value="Lipase/lipooxygenase domain (PLAT/LH2 domain)"/>
    <property type="match status" value="1"/>
</dbReference>
<dbReference type="GO" id="GO:0005262">
    <property type="term" value="F:calcium channel activity"/>
    <property type="evidence" value="ECO:0007669"/>
    <property type="project" value="TreeGrafter"/>
</dbReference>
<comment type="caution">
    <text evidence="7">Lacks conserved residue(s) required for the propagation of feature annotation.</text>
</comment>
<feature type="region of interest" description="Disordered" evidence="8">
    <location>
        <begin position="584"/>
        <end position="625"/>
    </location>
</feature>
<feature type="compositionally biased region" description="Basic and acidic residues" evidence="8">
    <location>
        <begin position="616"/>
        <end position="625"/>
    </location>
</feature>